<comment type="caution">
    <text evidence="2">The sequence shown here is derived from an EMBL/GenBank/DDBJ whole genome shotgun (WGS) entry which is preliminary data.</text>
</comment>
<dbReference type="InterPro" id="IPR019925">
    <property type="entry name" value="DNA_repair_protein_predicted"/>
</dbReference>
<sequence>MLASPQFPQITYDEIAKRINAGCVVLTPNRRLALALNEKFNQVQINQKKAMWYSADVLPFSTFIERIYFDSLYAQSAVALPLLLSVYQEQMLWESIIQSSEDGNALLRIPQTAQSVSEAWHLAHTWQLVHCLRDFAPNEDVKVFLGWAKTYQDITARNQQTDQARICDLVTDRYEFLDINNPSSIVCYGFDVFTPQQTTFLSKLSECGCEILVAIPTAQSQQSLATVQHFGYASSQDEIYQAALWARSRIETVNHDVRVGIVVPTLSSYRNALTRIFNQVMHPDIRFALPGATRSIAPFNISLGLALTTYPLIDAAFVCLALLDQEVEFNRISHWLRSPFLAGGETEMRQRALLNAQMSRYAEPDVSLERLLLLLMQTDGQSKCPILLERLSALMKFRQTQFPELASHTVFTRIISEVLQILGFPGERGLDSNEYQAFKKWQSLVANFATLDQISAEVSYHEAFKRLRRMADNTLFQPETPGVPVQIIGVLEAVGMEFDHLWVMGLSDEQWPLRSHPNPFLPLELQRRAKLPFGSALESSAYCQLLTQKWLSSAREVVSSYPKFSDDRDRHELKSSPLIQSIPLGSPLFVEMEQHHHRIIQSCKMEYIADCESPPLGKETVKHSIKGGTSVLKDYAACPFRAWAKHRLHLTSLYVPHTGLNAVERGMLAHQVLAQLWRQLKTKDALDELNNYALENILTDITSDAVLEMQQYKPIALSGRFVQIEQRRLIRVMLEWLDEEKKRSWFKVIAAEEKRSIQVGDLVLSVRLDRVDELEDGQRIVIDYKTSKQSIQSMIGERPDEPQLPLYLVMTDMGQQAAGAAFAVIKRGEMGFAAILRESDLLPGIKAFLQLDRSMRFNTWESLIETWRQHLTNLAVGFCSGDARVDPKNFPTTCRYCDMQLFCRIRERMENDMTDLGKESD</sequence>
<reference evidence="2 3" key="1">
    <citation type="submission" date="2018-03" db="EMBL/GenBank/DDBJ databases">
        <title>Draft genome of Nitrosomonas supralitoralis APG5.</title>
        <authorList>
            <person name="Urakawa H."/>
            <person name="Lopez J.V."/>
        </authorList>
    </citation>
    <scope>NUCLEOTIDE SEQUENCE [LARGE SCALE GENOMIC DNA]</scope>
    <source>
        <strain evidence="2 3">APG5</strain>
    </source>
</reference>
<feature type="domain" description="PD-(D/E)XK endonuclease-like" evidence="1">
    <location>
        <begin position="630"/>
        <end position="904"/>
    </location>
</feature>
<proteinExistence type="predicted"/>
<dbReference type="AlphaFoldDB" id="A0A2P7NU26"/>
<dbReference type="Pfam" id="PF12705">
    <property type="entry name" value="PDDEXK_1"/>
    <property type="match status" value="1"/>
</dbReference>
<dbReference type="InterPro" id="IPR011604">
    <property type="entry name" value="PDDEXK-like_dom_sf"/>
</dbReference>
<dbReference type="Proteomes" id="UP000241912">
    <property type="component" value="Unassembled WGS sequence"/>
</dbReference>
<evidence type="ECO:0000259" key="1">
    <source>
        <dbReference type="Pfam" id="PF12705"/>
    </source>
</evidence>
<organism evidence="2 3">
    <name type="scientific">Nitrosomonas supralitoralis</name>
    <dbReference type="NCBI Taxonomy" id="2116706"/>
    <lineage>
        <taxon>Bacteria</taxon>
        <taxon>Pseudomonadati</taxon>
        <taxon>Pseudomonadota</taxon>
        <taxon>Betaproteobacteria</taxon>
        <taxon>Nitrosomonadales</taxon>
        <taxon>Nitrosomonadaceae</taxon>
        <taxon>Nitrosomonas</taxon>
    </lineage>
</organism>
<protein>
    <submittedName>
        <fullName evidence="2">DNA repair protein</fullName>
    </submittedName>
</protein>
<dbReference type="SUPFAM" id="SSF52540">
    <property type="entry name" value="P-loop containing nucleoside triphosphate hydrolases"/>
    <property type="match status" value="1"/>
</dbReference>
<dbReference type="OrthoDB" id="9761147at2"/>
<dbReference type="RefSeq" id="WP_106707271.1">
    <property type="nucleotide sequence ID" value="NZ_PXXU01000031.1"/>
</dbReference>
<gene>
    <name evidence="2" type="ORF">C7H79_10755</name>
</gene>
<keyword evidence="3" id="KW-1185">Reference proteome</keyword>
<dbReference type="Gene3D" id="3.90.320.10">
    <property type="match status" value="1"/>
</dbReference>
<evidence type="ECO:0000313" key="3">
    <source>
        <dbReference type="Proteomes" id="UP000241912"/>
    </source>
</evidence>
<name>A0A2P7NU26_9PROT</name>
<accession>A0A2P7NU26</accession>
<evidence type="ECO:0000313" key="2">
    <source>
        <dbReference type="EMBL" id="PSJ16971.1"/>
    </source>
</evidence>
<dbReference type="EMBL" id="PXXU01000031">
    <property type="protein sequence ID" value="PSJ16971.1"/>
    <property type="molecule type" value="Genomic_DNA"/>
</dbReference>
<dbReference type="NCBIfam" id="TIGR03623">
    <property type="entry name" value="probable DNA repair protein"/>
    <property type="match status" value="1"/>
</dbReference>
<dbReference type="InterPro" id="IPR038726">
    <property type="entry name" value="PDDEXK_AddAB-type"/>
</dbReference>
<dbReference type="InterPro" id="IPR027417">
    <property type="entry name" value="P-loop_NTPase"/>
</dbReference>